<protein>
    <submittedName>
        <fullName evidence="1">Uncharacterized protein</fullName>
    </submittedName>
</protein>
<dbReference type="AlphaFoldDB" id="A0A5B7E6N0"/>
<gene>
    <name evidence="1" type="ORF">E2C01_022213</name>
</gene>
<evidence type="ECO:0000313" key="1">
    <source>
        <dbReference type="EMBL" id="MPC28997.1"/>
    </source>
</evidence>
<sequence length="72" mass="8253">MQDSKGMPSSSTRHKKPSEELFHLMINHLIGKTRQSIRLCRSLLPSLCLELRIVLVITVLVPARLVRHHNIC</sequence>
<name>A0A5B7E6N0_PORTR</name>
<proteinExistence type="predicted"/>
<accession>A0A5B7E6N0</accession>
<evidence type="ECO:0000313" key="2">
    <source>
        <dbReference type="Proteomes" id="UP000324222"/>
    </source>
</evidence>
<comment type="caution">
    <text evidence="1">The sequence shown here is derived from an EMBL/GenBank/DDBJ whole genome shotgun (WGS) entry which is preliminary data.</text>
</comment>
<dbReference type="EMBL" id="VSRR010001998">
    <property type="protein sequence ID" value="MPC28997.1"/>
    <property type="molecule type" value="Genomic_DNA"/>
</dbReference>
<organism evidence="1 2">
    <name type="scientific">Portunus trituberculatus</name>
    <name type="common">Swimming crab</name>
    <name type="synonym">Neptunus trituberculatus</name>
    <dbReference type="NCBI Taxonomy" id="210409"/>
    <lineage>
        <taxon>Eukaryota</taxon>
        <taxon>Metazoa</taxon>
        <taxon>Ecdysozoa</taxon>
        <taxon>Arthropoda</taxon>
        <taxon>Crustacea</taxon>
        <taxon>Multicrustacea</taxon>
        <taxon>Malacostraca</taxon>
        <taxon>Eumalacostraca</taxon>
        <taxon>Eucarida</taxon>
        <taxon>Decapoda</taxon>
        <taxon>Pleocyemata</taxon>
        <taxon>Brachyura</taxon>
        <taxon>Eubrachyura</taxon>
        <taxon>Portunoidea</taxon>
        <taxon>Portunidae</taxon>
        <taxon>Portuninae</taxon>
        <taxon>Portunus</taxon>
    </lineage>
</organism>
<reference evidence="1 2" key="1">
    <citation type="submission" date="2019-05" db="EMBL/GenBank/DDBJ databases">
        <title>Another draft genome of Portunus trituberculatus and its Hox gene families provides insights of decapod evolution.</title>
        <authorList>
            <person name="Jeong J.-H."/>
            <person name="Song I."/>
            <person name="Kim S."/>
            <person name="Choi T."/>
            <person name="Kim D."/>
            <person name="Ryu S."/>
            <person name="Kim W."/>
        </authorList>
    </citation>
    <scope>NUCLEOTIDE SEQUENCE [LARGE SCALE GENOMIC DNA]</scope>
    <source>
        <tissue evidence="1">Muscle</tissue>
    </source>
</reference>
<keyword evidence="2" id="KW-1185">Reference proteome</keyword>
<dbReference type="Proteomes" id="UP000324222">
    <property type="component" value="Unassembled WGS sequence"/>
</dbReference>